<evidence type="ECO:0000256" key="8">
    <source>
        <dbReference type="SAM" id="MobiDB-lite"/>
    </source>
</evidence>
<feature type="transmembrane region" description="Helical" evidence="9">
    <location>
        <begin position="1440"/>
        <end position="1458"/>
    </location>
</feature>
<dbReference type="EMBL" id="AC135794">
    <property type="protein sequence ID" value="AAX96193.1"/>
    <property type="molecule type" value="Genomic_DNA"/>
</dbReference>
<feature type="transmembrane region" description="Helical" evidence="9">
    <location>
        <begin position="1546"/>
        <end position="1571"/>
    </location>
</feature>
<proteinExistence type="predicted"/>
<dbReference type="SUPFAM" id="SSF48403">
    <property type="entry name" value="Ankyrin repeat"/>
    <property type="match status" value="2"/>
</dbReference>
<keyword evidence="3" id="KW-0677">Repeat</keyword>
<dbReference type="Pfam" id="PF12796">
    <property type="entry name" value="Ank_2"/>
    <property type="match status" value="3"/>
</dbReference>
<feature type="region of interest" description="Disordered" evidence="8">
    <location>
        <begin position="512"/>
        <end position="645"/>
    </location>
</feature>
<evidence type="ECO:0000256" key="1">
    <source>
        <dbReference type="ARBA" id="ARBA00004141"/>
    </source>
</evidence>
<dbReference type="Pfam" id="PF14223">
    <property type="entry name" value="Retrotran_gag_2"/>
    <property type="match status" value="1"/>
</dbReference>
<reference evidence="13" key="2">
    <citation type="journal article" date="2008" name="Nucleic Acids Res.">
        <title>The rice annotation project database (RAP-DB): 2008 update.</title>
        <authorList>
            <consortium name="The rice annotation project (RAP)"/>
        </authorList>
    </citation>
    <scope>GENOME REANNOTATION</scope>
    <source>
        <strain evidence="13">cv. Nipponbare</strain>
    </source>
</reference>
<evidence type="ECO:0000259" key="11">
    <source>
        <dbReference type="Pfam" id="PF13962"/>
    </source>
</evidence>
<feature type="repeat" description="ANK" evidence="7">
    <location>
        <begin position="1242"/>
        <end position="1263"/>
    </location>
</feature>
<dbReference type="CDD" id="cd09272">
    <property type="entry name" value="RNase_HI_RT_Ty1"/>
    <property type="match status" value="1"/>
</dbReference>
<name>Q53MM3_ORYSJ</name>
<evidence type="ECO:0000256" key="7">
    <source>
        <dbReference type="PROSITE-ProRule" id="PRU00023"/>
    </source>
</evidence>
<comment type="subcellular location">
    <subcellularLocation>
        <location evidence="1">Membrane</location>
        <topology evidence="1">Multi-pass membrane protein</topology>
    </subcellularLocation>
</comment>
<reference evidence="13" key="1">
    <citation type="journal article" date="2005" name="Nature">
        <title>The map-based sequence of the rice genome.</title>
        <authorList>
            <consortium name="International rice genome sequencing project (IRGSP)"/>
            <person name="Matsumoto T."/>
            <person name="Wu J."/>
            <person name="Kanamori H."/>
            <person name="Katayose Y."/>
            <person name="Fujisawa M."/>
            <person name="Namiki N."/>
            <person name="Mizuno H."/>
            <person name="Yamamoto K."/>
            <person name="Antonio B.A."/>
            <person name="Baba T."/>
            <person name="Sakata K."/>
            <person name="Nagamura Y."/>
            <person name="Aoki H."/>
            <person name="Arikawa K."/>
            <person name="Arita K."/>
            <person name="Bito T."/>
            <person name="Chiden Y."/>
            <person name="Fujitsuka N."/>
            <person name="Fukunaka R."/>
            <person name="Hamada M."/>
            <person name="Harada C."/>
            <person name="Hayashi A."/>
            <person name="Hijishita S."/>
            <person name="Honda M."/>
            <person name="Hosokawa S."/>
            <person name="Ichikawa Y."/>
            <person name="Idonuma A."/>
            <person name="Iijima M."/>
            <person name="Ikeda M."/>
            <person name="Ikeno M."/>
            <person name="Ito K."/>
            <person name="Ito S."/>
            <person name="Ito T."/>
            <person name="Ito Y."/>
            <person name="Ito Y."/>
            <person name="Iwabuchi A."/>
            <person name="Kamiya K."/>
            <person name="Karasawa W."/>
            <person name="Kurita K."/>
            <person name="Katagiri S."/>
            <person name="Kikuta A."/>
            <person name="Kobayashi H."/>
            <person name="Kobayashi N."/>
            <person name="Machita K."/>
            <person name="Maehara T."/>
            <person name="Masukawa M."/>
            <person name="Mizubayashi T."/>
            <person name="Mukai Y."/>
            <person name="Nagasaki H."/>
            <person name="Nagata Y."/>
            <person name="Naito S."/>
            <person name="Nakashima M."/>
            <person name="Nakama Y."/>
            <person name="Nakamichi Y."/>
            <person name="Nakamura M."/>
            <person name="Meguro A."/>
            <person name="Negishi M."/>
            <person name="Ohta I."/>
            <person name="Ohta T."/>
            <person name="Okamoto M."/>
            <person name="Ono N."/>
            <person name="Saji S."/>
            <person name="Sakaguchi M."/>
            <person name="Sakai K."/>
            <person name="Shibata M."/>
            <person name="Shimokawa T."/>
            <person name="Song J."/>
            <person name="Takazaki Y."/>
            <person name="Terasawa K."/>
            <person name="Tsugane M."/>
            <person name="Tsuji K."/>
            <person name="Ueda S."/>
            <person name="Waki K."/>
            <person name="Yamagata H."/>
            <person name="Yamamoto M."/>
            <person name="Yamamoto S."/>
            <person name="Yamane H."/>
            <person name="Yoshiki S."/>
            <person name="Yoshihara R."/>
            <person name="Yukawa K."/>
            <person name="Zhong H."/>
            <person name="Yano M."/>
            <person name="Yuan Q."/>
            <person name="Ouyang S."/>
            <person name="Liu J."/>
            <person name="Jones K.M."/>
            <person name="Gansberger K."/>
            <person name="Moffat K."/>
            <person name="Hill J."/>
            <person name="Bera J."/>
            <person name="Fadrosh D."/>
            <person name="Jin S."/>
            <person name="Johri S."/>
            <person name="Kim M."/>
            <person name="Overton L."/>
            <person name="Reardon M."/>
            <person name="Tsitrin T."/>
            <person name="Vuong H."/>
            <person name="Weaver B."/>
            <person name="Ciecko A."/>
            <person name="Tallon L."/>
            <person name="Jackson J."/>
            <person name="Pai G."/>
            <person name="Aken S.V."/>
            <person name="Utterback T."/>
            <person name="Reidmuller S."/>
            <person name="Feldblyum T."/>
            <person name="Hsiao J."/>
            <person name="Zismann V."/>
            <person name="Iobst S."/>
            <person name="de Vazeille A.R."/>
            <person name="Buell C.R."/>
            <person name="Ying K."/>
            <person name="Li Y."/>
            <person name="Lu T."/>
            <person name="Huang Y."/>
            <person name="Zhao Q."/>
            <person name="Feng Q."/>
            <person name="Zhang L."/>
            <person name="Zhu J."/>
            <person name="Weng Q."/>
            <person name="Mu J."/>
            <person name="Lu Y."/>
            <person name="Fan D."/>
            <person name="Liu Y."/>
            <person name="Guan J."/>
            <person name="Zhang Y."/>
            <person name="Yu S."/>
            <person name="Liu X."/>
            <person name="Zhang Y."/>
            <person name="Hong G."/>
            <person name="Han B."/>
            <person name="Choisne N."/>
            <person name="Demange N."/>
            <person name="Orjeda G."/>
            <person name="Samain S."/>
            <person name="Cattolico L."/>
            <person name="Pelletier E."/>
            <person name="Couloux A."/>
            <person name="Segurens B."/>
            <person name="Wincker P."/>
            <person name="D'Hont A."/>
            <person name="Scarpelli C."/>
            <person name="Weissenbach J."/>
            <person name="Salanoubat M."/>
            <person name="Quetier F."/>
            <person name="Yu Y."/>
            <person name="Kim H.R."/>
            <person name="Rambo T."/>
            <person name="Currie J."/>
            <person name="Collura K."/>
            <person name="Luo M."/>
            <person name="Yang T."/>
            <person name="Ammiraju J.S.S."/>
            <person name="Engler F."/>
            <person name="Soderlund C."/>
            <person name="Wing R.A."/>
            <person name="Palmer L.E."/>
            <person name="de la Bastide M."/>
            <person name="Spiegel L."/>
            <person name="Nascimento L."/>
            <person name="Zutavern T."/>
            <person name="O'Shaughnessy A."/>
            <person name="Dike S."/>
            <person name="Dedhia N."/>
            <person name="Preston R."/>
            <person name="Balija V."/>
            <person name="McCombie W.R."/>
            <person name="Chow T."/>
            <person name="Chen H."/>
            <person name="Chung M."/>
            <person name="Chen C."/>
            <person name="Shaw J."/>
            <person name="Wu H."/>
            <person name="Hsiao K."/>
            <person name="Chao Y."/>
            <person name="Chu M."/>
            <person name="Cheng C."/>
            <person name="Hour A."/>
            <person name="Lee P."/>
            <person name="Lin S."/>
            <person name="Lin Y."/>
            <person name="Liou J."/>
            <person name="Liu S."/>
            <person name="Hsing Y."/>
            <person name="Raghuvanshi S."/>
            <person name="Mohanty A."/>
            <person name="Bharti A.K."/>
            <person name="Gaur A."/>
            <person name="Gupta V."/>
            <person name="Kumar D."/>
            <person name="Ravi V."/>
            <person name="Vij S."/>
            <person name="Kapur A."/>
            <person name="Khurana P."/>
            <person name="Khurana P."/>
            <person name="Khurana J.P."/>
            <person name="Tyagi A.K."/>
            <person name="Gaikwad K."/>
            <person name="Singh A."/>
            <person name="Dalal V."/>
            <person name="Srivastava S."/>
            <person name="Dixit A."/>
            <person name="Pal A.K."/>
            <person name="Ghazi I.A."/>
            <person name="Yadav M."/>
            <person name="Pandit A."/>
            <person name="Bhargava A."/>
            <person name="Sureshbabu K."/>
            <person name="Batra K."/>
            <person name="Sharma T.R."/>
            <person name="Mohapatra T."/>
            <person name="Singh N.K."/>
            <person name="Messing J."/>
            <person name="Nelson A.B."/>
            <person name="Fuks G."/>
            <person name="Kavchok S."/>
            <person name="Keizer G."/>
            <person name="Linton E."/>
            <person name="Llaca V."/>
            <person name="Song R."/>
            <person name="Tanyolac B."/>
            <person name="Young S."/>
            <person name="Ho-Il K."/>
            <person name="Hahn J.H."/>
            <person name="Sangsakoo G."/>
            <person name="Vanavichit A."/>
            <person name="de Mattos Luiz.A.T."/>
            <person name="Zimmer P.D."/>
            <person name="Malone G."/>
            <person name="Dellagostin O."/>
            <person name="de Oliveira A.C."/>
            <person name="Bevan M."/>
            <person name="Bancroft I."/>
            <person name="Minx P."/>
            <person name="Cordum H."/>
            <person name="Wilson R."/>
            <person name="Cheng Z."/>
            <person name="Jin W."/>
            <person name="Jiang J."/>
            <person name="Leong S.A."/>
            <person name="Iwama H."/>
            <person name="Gojobori T."/>
            <person name="Itoh T."/>
            <person name="Niimura Y."/>
            <person name="Fujii Y."/>
            <person name="Habara T."/>
            <person name="Sakai H."/>
            <person name="Sato Y."/>
            <person name="Wilson G."/>
            <person name="Kumar K."/>
            <person name="McCouch S."/>
            <person name="Juretic N."/>
            <person name="Hoen D."/>
            <person name="Wright S."/>
            <person name="Bruskiewich R."/>
            <person name="Bureau T."/>
            <person name="Miyao A."/>
            <person name="Hirochika H."/>
            <person name="Nishikawa T."/>
            <person name="Kadowaki K."/>
            <person name="Sugiura M."/>
            <person name="Burr B."/>
            <person name="Sasaki T."/>
        </authorList>
    </citation>
    <scope>NUCLEOTIDE SEQUENCE [LARGE SCALE GENOMIC DNA]</scope>
    <source>
        <strain evidence="13">cv. Nipponbare</strain>
    </source>
</reference>
<organism evidence="12 13">
    <name type="scientific">Oryza sativa subsp. japonica</name>
    <name type="common">Rice</name>
    <dbReference type="NCBI Taxonomy" id="39947"/>
    <lineage>
        <taxon>Eukaryota</taxon>
        <taxon>Viridiplantae</taxon>
        <taxon>Streptophyta</taxon>
        <taxon>Embryophyta</taxon>
        <taxon>Tracheophyta</taxon>
        <taxon>Spermatophyta</taxon>
        <taxon>Magnoliopsida</taxon>
        <taxon>Liliopsida</taxon>
        <taxon>Poales</taxon>
        <taxon>Poaceae</taxon>
        <taxon>BOP clade</taxon>
        <taxon>Oryzoideae</taxon>
        <taxon>Oryzeae</taxon>
        <taxon>Oryzinae</taxon>
        <taxon>Oryza</taxon>
        <taxon>Oryza sativa</taxon>
    </lineage>
</organism>
<evidence type="ECO:0000256" key="9">
    <source>
        <dbReference type="SAM" id="Phobius"/>
    </source>
</evidence>
<feature type="domain" description="PGG" evidence="11">
    <location>
        <begin position="1432"/>
        <end position="1534"/>
    </location>
</feature>
<dbReference type="InterPro" id="IPR036770">
    <property type="entry name" value="Ankyrin_rpt-contain_sf"/>
</dbReference>
<dbReference type="PANTHER" id="PTHR24186">
    <property type="entry name" value="PROTEIN PHOSPHATASE 1 REGULATORY SUBUNIT"/>
    <property type="match status" value="1"/>
</dbReference>
<dbReference type="Proteomes" id="UP000000763">
    <property type="component" value="Chromosome 11"/>
</dbReference>
<evidence type="ECO:0000313" key="12">
    <source>
        <dbReference type="EMBL" id="AAX96193.1"/>
    </source>
</evidence>
<dbReference type="PROSITE" id="PS50088">
    <property type="entry name" value="ANK_REPEAT"/>
    <property type="match status" value="4"/>
</dbReference>
<evidence type="ECO:0000313" key="13">
    <source>
        <dbReference type="Proteomes" id="UP000000763"/>
    </source>
</evidence>
<gene>
    <name evidence="12" type="ordered locus">LOC_Os11g07980</name>
</gene>
<dbReference type="Pfam" id="PF13962">
    <property type="entry name" value="PGG"/>
    <property type="match status" value="1"/>
</dbReference>
<feature type="repeat" description="ANK" evidence="7">
    <location>
        <begin position="38"/>
        <end position="70"/>
    </location>
</feature>
<dbReference type="PROSITE" id="PS50297">
    <property type="entry name" value="ANK_REP_REGION"/>
    <property type="match status" value="4"/>
</dbReference>
<feature type="transmembrane region" description="Helical" evidence="9">
    <location>
        <begin position="1592"/>
        <end position="1619"/>
    </location>
</feature>
<feature type="compositionally biased region" description="Gly residues" evidence="8">
    <location>
        <begin position="316"/>
        <end position="354"/>
    </location>
</feature>
<feature type="region of interest" description="Disordered" evidence="8">
    <location>
        <begin position="314"/>
        <end position="356"/>
    </location>
</feature>
<evidence type="ECO:0000256" key="5">
    <source>
        <dbReference type="ARBA" id="ARBA00023043"/>
    </source>
</evidence>
<sequence>MDTPLHCAARAGHAGTVTILVNLAQDCEENILGCQNAAGDTALHMAARHGHGATVEALVVARAKATVLVSMKVVESVDQFPKRSILMASSSSTAATNPFQGHPISEKLGKANHALWKVQVSAAVRGARLQGHLTGATKRPPAEIAVTKDGATKKEPNPAHEDWEATDQQVLGYLLSSLTREVLMQVATCDTAAEVWSAIEQMYSTHTRARAINTRFALTNTKKGNMSTPEYFAKMKSLGDEMATAGGRPIDEEELIQYIITGLGEGYSEVVSAVCARVEPISVSDLYSQVLNFEARQAIYRGAQEVTVNVANRGGFSHGGRGNSNGGQGGSRGGGGGGHGRGNGGGGRGRGRTPGGVDKRPICQVCFKRGHTAADCWYRYDEDYVPDAKHVAAAAVNSYGVDTNWYIDTGATDHVTGELDKLTMKEKYNGGEQIHTASGAGHIYISRDVVFDENIFPFTELHANASARLRSEIDILTPELLGPIRSVGNEQCMHPVTNPLSADVSAALSNRANEPHRDGAVHPADAEDPPATPPLDASFGPEPDRVVHHSPAATSSGRHPGPTPGSVPRGVASSLAEETAEDSVSQAVQEQESQVVQEQEQSSPAQEHAQAVTDETNTLQHADVTDTGSEAPAGPRTRLQSGVRKEKVYTDGTIKYKHSWFTASGEPTNDLEALKDKNWKLAMDSEYDALVKNKTWHLVPPQRGRNIIGCKWVYKIKRKADGTLDRYKARLVAKGFKQRYGIDYEDTFSPVVKAATIRIILSLAVSKGWSLRQLDVQNAFLHGYLEEEVYMLQPPGFEDPTKPHHVCKLDKALYGLKQAPRAWFSRLSKKLMDLGFKGSKADTSLFFLNKGDITMFVLVYVDDIIVASSSEKATAALLQNLKGEFALKDLGELHYFLGIEVSKVQNGIVLNQDKYANDLLKKVGMIDCKPANTPLSVSEKLSLHEGSLLGPEDASHYRSVVGALQYLTLTRPDIAFSVNKVCQFLHAPTTVHWIAVKRILRYLKQCTRLGLEIHKSGSTLVSGFSDADWAGCLDDRRSTGGFAIFLGSNLVSWNARKQATVSRSSTESEYKAIANATAEIMWVQTLLAELEIKSPKAAKIWCDNLGAKYLSANPVFHARTKHIEVDYHFVRERLLSRFINLGFGCSQLRRTLYRHDGGCSHHIYINTKATHRISAIVSTQTNSQTELNKAGVSPLYLAVMSRSQAQNKNVFVNSIDKFVSLAEMVHLLLQWKPELASQVDCNGSTPLHFAASDGNRKIVHAILAIVPTGTVYMKDSDGLSALHVAARLGHANVVKQLIGICPDAVELRDGHGETFLHTAVREKQSSIVSLAIKKHKQVGGLLDAQDGVGNTPLHIAVVAGSPDIVNALLHKGKVQSDVLNDDGHSPLDLASTSTNLFNMVSFVVILVAFGAQGRPQRNDHLKPWSGRDIGKGIERTTDSLAVVAVLIATVAFAAGFNMPGSYGDDGTANLKGRFSFKWFMVLDTVAVAASVVAVILLVYGKASRSAGSWKSFVAALHFIWVSLVSLILAFFAAFRATMRTSRAVSIVFMVIYVCLIVLVVNVGTWVEPVTTMRIFWRFVWRSHRTNAVKRQYPLAVATVYNCLLFSVINFIIFAGLGVVPS</sequence>
<evidence type="ECO:0000256" key="3">
    <source>
        <dbReference type="ARBA" id="ARBA00022737"/>
    </source>
</evidence>
<dbReference type="SUPFAM" id="SSF56672">
    <property type="entry name" value="DNA/RNA polymerases"/>
    <property type="match status" value="1"/>
</dbReference>
<dbReference type="InterPro" id="IPR026961">
    <property type="entry name" value="PGG_dom"/>
</dbReference>
<dbReference type="InterPro" id="IPR013103">
    <property type="entry name" value="RVT_2"/>
</dbReference>
<feature type="compositionally biased region" description="Low complexity" evidence="8">
    <location>
        <begin position="583"/>
        <end position="611"/>
    </location>
</feature>
<evidence type="ECO:0000256" key="6">
    <source>
        <dbReference type="ARBA" id="ARBA00023136"/>
    </source>
</evidence>
<feature type="transmembrane region" description="Helical" evidence="9">
    <location>
        <begin position="1478"/>
        <end position="1500"/>
    </location>
</feature>
<feature type="transmembrane region" description="Helical" evidence="9">
    <location>
        <begin position="1396"/>
        <end position="1413"/>
    </location>
</feature>
<feature type="repeat" description="ANK" evidence="7">
    <location>
        <begin position="1277"/>
        <end position="1298"/>
    </location>
</feature>
<keyword evidence="5 7" id="KW-0040">ANK repeat</keyword>
<dbReference type="InterPro" id="IPR002110">
    <property type="entry name" value="Ankyrin_rpt"/>
</dbReference>
<accession>Q53MM3</accession>
<keyword evidence="2 9" id="KW-0812">Transmembrane</keyword>
<keyword evidence="4 9" id="KW-1133">Transmembrane helix</keyword>
<evidence type="ECO:0000259" key="10">
    <source>
        <dbReference type="Pfam" id="PF07727"/>
    </source>
</evidence>
<protein>
    <submittedName>
        <fullName evidence="12">Retrotransposon protein, putative, Ty1-copia sub-class</fullName>
    </submittedName>
</protein>
<evidence type="ECO:0000256" key="2">
    <source>
        <dbReference type="ARBA" id="ARBA00022692"/>
    </source>
</evidence>
<dbReference type="SMART" id="SM00248">
    <property type="entry name" value="ANK"/>
    <property type="match status" value="8"/>
</dbReference>
<dbReference type="Gene3D" id="1.25.40.20">
    <property type="entry name" value="Ankyrin repeat-containing domain"/>
    <property type="match status" value="2"/>
</dbReference>
<feature type="domain" description="Reverse transcriptase Ty1/copia-type" evidence="10">
    <location>
        <begin position="693"/>
        <end position="935"/>
    </location>
</feature>
<keyword evidence="6 9" id="KW-0472">Membrane</keyword>
<dbReference type="InterPro" id="IPR043502">
    <property type="entry name" value="DNA/RNA_pol_sf"/>
</dbReference>
<evidence type="ECO:0000256" key="4">
    <source>
        <dbReference type="ARBA" id="ARBA00022989"/>
    </source>
</evidence>
<feature type="transmembrane region" description="Helical" evidence="9">
    <location>
        <begin position="1512"/>
        <end position="1534"/>
    </location>
</feature>
<dbReference type="Pfam" id="PF07727">
    <property type="entry name" value="RVT_2"/>
    <property type="match status" value="1"/>
</dbReference>
<dbReference type="PANTHER" id="PTHR24186:SF41">
    <property type="entry name" value="PGG DOMAIN-CONTAINING PROTEIN"/>
    <property type="match status" value="1"/>
</dbReference>
<feature type="repeat" description="ANK" evidence="7">
    <location>
        <begin position="1348"/>
        <end position="1372"/>
    </location>
</feature>
<dbReference type="GO" id="GO:0016020">
    <property type="term" value="C:membrane"/>
    <property type="evidence" value="ECO:0007669"/>
    <property type="project" value="UniProtKB-SubCell"/>
</dbReference>